<keyword evidence="2" id="KW-1133">Transmembrane helix</keyword>
<accession>C1L7F6</accession>
<evidence type="ECO:0000313" key="3">
    <source>
        <dbReference type="EMBL" id="CAX70634.1"/>
    </source>
</evidence>
<feature type="region of interest" description="Disordered" evidence="1">
    <location>
        <begin position="254"/>
        <end position="288"/>
    </location>
</feature>
<dbReference type="EMBL" id="FN314902">
    <property type="protein sequence ID" value="CAX70634.1"/>
    <property type="molecule type" value="mRNA"/>
</dbReference>
<reference evidence="3" key="2">
    <citation type="submission" date="2009-03" db="EMBL/GenBank/DDBJ databases">
        <authorList>
            <person name="Gang L."/>
        </authorList>
    </citation>
    <scope>NUCLEOTIDE SEQUENCE</scope>
    <source>
        <strain evidence="3">Anhui</strain>
    </source>
</reference>
<dbReference type="GO" id="GO:0016853">
    <property type="term" value="F:isomerase activity"/>
    <property type="evidence" value="ECO:0007669"/>
    <property type="project" value="UniProtKB-KW"/>
</dbReference>
<evidence type="ECO:0000256" key="1">
    <source>
        <dbReference type="SAM" id="MobiDB-lite"/>
    </source>
</evidence>
<feature type="region of interest" description="Disordered" evidence="1">
    <location>
        <begin position="403"/>
        <end position="425"/>
    </location>
</feature>
<keyword evidence="2" id="KW-0812">Transmembrane</keyword>
<feature type="transmembrane region" description="Helical" evidence="2">
    <location>
        <begin position="56"/>
        <end position="73"/>
    </location>
</feature>
<name>C1L7F6_SCHJA</name>
<proteinExistence type="evidence at transcript level"/>
<protein>
    <submittedName>
        <fullName evidence="3">Peptidyl prolyl cis-trans isomerase</fullName>
    </submittedName>
</protein>
<reference evidence="3" key="1">
    <citation type="journal article" date="2009" name="Nature">
        <title>The Schistosoma japonicum genome reveals features of host-parasite interplay.</title>
        <authorList>
            <person name="Liu F."/>
            <person name="Zhou Y."/>
            <person name="Wang Z.Q."/>
            <person name="Lu G."/>
            <person name="Zheng H."/>
            <person name="Brindley P.J."/>
            <person name="McManus D.P."/>
            <person name="Blair D."/>
            <person name="Zhang Q.H."/>
            <person name="Zhong Y."/>
            <person name="Wang S."/>
            <person name="Han Z.G."/>
            <person name="Chen Z."/>
        </authorList>
    </citation>
    <scope>NUCLEOTIDE SEQUENCE</scope>
    <source>
        <strain evidence="3">Anhui</strain>
    </source>
</reference>
<keyword evidence="3" id="KW-0413">Isomerase</keyword>
<dbReference type="AlphaFoldDB" id="C1L7F6"/>
<feature type="transmembrane region" description="Helical" evidence="2">
    <location>
        <begin position="25"/>
        <end position="44"/>
    </location>
</feature>
<keyword evidence="2" id="KW-0472">Membrane</keyword>
<sequence length="425" mass="51027">MISVSHVHCKTIIVKLSKLHNINITEMNCSFFNIFLILLISIAYTKCMPHFITGKIYIPISFGAFVTVDYPFIRFWTGRFYRLCGRSYYCDYYNNDEYDDDYSYSDYNSKLATPYQQKLLPPSSSSYNKYENNYNYEALDNKQPKENSYSYAENVKTDKVPSMYQKYDENYKKDDYKTPIYADTKYTKPTYNRIIKTKSEDVYNNKYNDKTFDSTSQYYKKYLTREPTYKYNKPIVHKSKKSKYDTQQSKVLKSAYTNDKTKKHHNKQDAYQPSVNNNHPISEHRSGFLNPDHIYGDEIMRTKYYFDQFTDDVVRQISKDNNKWNEQTYQQPKYIQKKSHDNYKTRYMKKMDKKGEKIKSNEYKKTKHNNYVNKVPDYNNKLIGRKFPKNKMAESKYRETVYQKKVKEQTKPRDGDYAAKGYAKE</sequence>
<organism evidence="3">
    <name type="scientific">Schistosoma japonicum</name>
    <name type="common">Blood fluke</name>
    <dbReference type="NCBI Taxonomy" id="6182"/>
    <lineage>
        <taxon>Eukaryota</taxon>
        <taxon>Metazoa</taxon>
        <taxon>Spiralia</taxon>
        <taxon>Lophotrochozoa</taxon>
        <taxon>Platyhelminthes</taxon>
        <taxon>Trematoda</taxon>
        <taxon>Digenea</taxon>
        <taxon>Strigeidida</taxon>
        <taxon>Schistosomatoidea</taxon>
        <taxon>Schistosomatidae</taxon>
        <taxon>Schistosoma</taxon>
    </lineage>
</organism>
<feature type="compositionally biased region" description="Polar residues" evidence="1">
    <location>
        <begin position="269"/>
        <end position="280"/>
    </location>
</feature>
<evidence type="ECO:0000256" key="2">
    <source>
        <dbReference type="SAM" id="Phobius"/>
    </source>
</evidence>